<protein>
    <recommendedName>
        <fullName evidence="2">RNA 2',3'-cyclic phosphodiesterase</fullName>
        <shortName evidence="2">RNA 2',3'-CPDase</shortName>
        <ecNumber evidence="2">3.1.4.58</ecNumber>
    </recommendedName>
</protein>
<evidence type="ECO:0000256" key="1">
    <source>
        <dbReference type="ARBA" id="ARBA00022801"/>
    </source>
</evidence>
<keyword evidence="4" id="KW-1185">Reference proteome</keyword>
<proteinExistence type="inferred from homology"/>
<comment type="similarity">
    <text evidence="2">Belongs to the 2H phosphoesterase superfamily. ThpR family.</text>
</comment>
<evidence type="ECO:0000256" key="2">
    <source>
        <dbReference type="HAMAP-Rule" id="MF_01940"/>
    </source>
</evidence>
<gene>
    <name evidence="3" type="primary">thpR</name>
    <name evidence="3" type="ORF">RM590_11525</name>
</gene>
<feature type="short sequence motif" description="HXTX 2" evidence="2">
    <location>
        <begin position="119"/>
        <end position="122"/>
    </location>
</feature>
<dbReference type="SUPFAM" id="SSF55144">
    <property type="entry name" value="LigT-like"/>
    <property type="match status" value="1"/>
</dbReference>
<evidence type="ECO:0000313" key="4">
    <source>
        <dbReference type="Proteomes" id="UP001183246"/>
    </source>
</evidence>
<dbReference type="PANTHER" id="PTHR35561">
    <property type="entry name" value="RNA 2',3'-CYCLIC PHOSPHODIESTERASE"/>
    <property type="match status" value="1"/>
</dbReference>
<dbReference type="Pfam" id="PF13563">
    <property type="entry name" value="2_5_RNA_ligase2"/>
    <property type="match status" value="1"/>
</dbReference>
<comment type="function">
    <text evidence="2">Hydrolyzes RNA 2',3'-cyclic phosphodiester to an RNA 2'-phosphomonoester.</text>
</comment>
<dbReference type="RefSeq" id="WP_311704373.1">
    <property type="nucleotide sequence ID" value="NZ_JAVREL010000005.1"/>
</dbReference>
<dbReference type="InterPro" id="IPR009097">
    <property type="entry name" value="Cyclic_Pdiesterase"/>
</dbReference>
<comment type="catalytic activity">
    <reaction evidence="2">
        <text>a 3'-end 2',3'-cyclophospho-ribonucleotide-RNA + H2O = a 3'-end 2'-phospho-ribonucleotide-RNA + H(+)</text>
        <dbReference type="Rhea" id="RHEA:11828"/>
        <dbReference type="Rhea" id="RHEA-COMP:10464"/>
        <dbReference type="Rhea" id="RHEA-COMP:17353"/>
        <dbReference type="ChEBI" id="CHEBI:15377"/>
        <dbReference type="ChEBI" id="CHEBI:15378"/>
        <dbReference type="ChEBI" id="CHEBI:83064"/>
        <dbReference type="ChEBI" id="CHEBI:173113"/>
        <dbReference type="EC" id="3.1.4.58"/>
    </reaction>
</comment>
<name>A0ABU2MRK6_9ACTN</name>
<reference evidence="4" key="1">
    <citation type="submission" date="2023-07" db="EMBL/GenBank/DDBJ databases">
        <title>30 novel species of actinomycetes from the DSMZ collection.</title>
        <authorList>
            <person name="Nouioui I."/>
        </authorList>
    </citation>
    <scope>NUCLEOTIDE SEQUENCE [LARGE SCALE GENOMIC DNA]</scope>
    <source>
        <strain evidence="4">DSM 44938</strain>
    </source>
</reference>
<dbReference type="HAMAP" id="MF_01940">
    <property type="entry name" value="RNA_CPDase"/>
    <property type="match status" value="1"/>
</dbReference>
<dbReference type="EC" id="3.1.4.58" evidence="2"/>
<sequence length="173" mass="18504">MRLFAAVLPPPEAVAELETAVRESRALPEADRLRWAEPDGWHITLAFYGETDPGQLPGLYARLAEAALTHEPFPLRLTGCGTFGDRVLWAGVGGATADLVSLATAVGPGVGTHDEYRPHLTLARGRGEPPLTPWTAALAGFAGTGWTARALVLMRSEDDHRYTSQAAWPLGVP</sequence>
<keyword evidence="1 2" id="KW-0378">Hydrolase</keyword>
<dbReference type="NCBIfam" id="TIGR02258">
    <property type="entry name" value="2_5_ligase"/>
    <property type="match status" value="1"/>
</dbReference>
<dbReference type="PANTHER" id="PTHR35561:SF1">
    <property type="entry name" value="RNA 2',3'-CYCLIC PHOSPHODIESTERASE"/>
    <property type="match status" value="1"/>
</dbReference>
<dbReference type="InterPro" id="IPR004175">
    <property type="entry name" value="RNA_CPDase"/>
</dbReference>
<feature type="active site" description="Proton donor" evidence="2">
    <location>
        <position position="42"/>
    </location>
</feature>
<comment type="caution">
    <text evidence="3">The sequence shown here is derived from an EMBL/GenBank/DDBJ whole genome shotgun (WGS) entry which is preliminary data.</text>
</comment>
<accession>A0ABU2MRK6</accession>
<organism evidence="3 4">
    <name type="scientific">Streptomyces litchfieldiae</name>
    <dbReference type="NCBI Taxonomy" id="3075543"/>
    <lineage>
        <taxon>Bacteria</taxon>
        <taxon>Bacillati</taxon>
        <taxon>Actinomycetota</taxon>
        <taxon>Actinomycetes</taxon>
        <taxon>Kitasatosporales</taxon>
        <taxon>Streptomycetaceae</taxon>
        <taxon>Streptomyces</taxon>
    </lineage>
</organism>
<dbReference type="EMBL" id="JAVREL010000005">
    <property type="protein sequence ID" value="MDT0343239.1"/>
    <property type="molecule type" value="Genomic_DNA"/>
</dbReference>
<dbReference type="Proteomes" id="UP001183246">
    <property type="component" value="Unassembled WGS sequence"/>
</dbReference>
<dbReference type="Gene3D" id="3.90.1140.10">
    <property type="entry name" value="Cyclic phosphodiesterase"/>
    <property type="match status" value="1"/>
</dbReference>
<feature type="short sequence motif" description="HXTX 1" evidence="2">
    <location>
        <begin position="42"/>
        <end position="45"/>
    </location>
</feature>
<feature type="active site" description="Proton acceptor" evidence="2">
    <location>
        <position position="119"/>
    </location>
</feature>
<evidence type="ECO:0000313" key="3">
    <source>
        <dbReference type="EMBL" id="MDT0343239.1"/>
    </source>
</evidence>